<dbReference type="Proteomes" id="UP000492821">
    <property type="component" value="Unassembled WGS sequence"/>
</dbReference>
<name>A0A7E4VTZ0_PANRE</name>
<keyword evidence="1" id="KW-1185">Reference proteome</keyword>
<dbReference type="WBParaSite" id="Pan_g313.t1">
    <property type="protein sequence ID" value="Pan_g313.t1"/>
    <property type="gene ID" value="Pan_g313"/>
</dbReference>
<reference evidence="2" key="2">
    <citation type="submission" date="2020-10" db="UniProtKB">
        <authorList>
            <consortium name="WormBaseParasite"/>
        </authorList>
    </citation>
    <scope>IDENTIFICATION</scope>
</reference>
<accession>A0A7E4VTZ0</accession>
<reference evidence="1" key="1">
    <citation type="journal article" date="2013" name="Genetics">
        <title>The draft genome and transcriptome of Panagrellus redivivus are shaped by the harsh demands of a free-living lifestyle.</title>
        <authorList>
            <person name="Srinivasan J."/>
            <person name="Dillman A.R."/>
            <person name="Macchietto M.G."/>
            <person name="Heikkinen L."/>
            <person name="Lakso M."/>
            <person name="Fracchia K.M."/>
            <person name="Antoshechkin I."/>
            <person name="Mortazavi A."/>
            <person name="Wong G."/>
            <person name="Sternberg P.W."/>
        </authorList>
    </citation>
    <scope>NUCLEOTIDE SEQUENCE [LARGE SCALE GENOMIC DNA]</scope>
    <source>
        <strain evidence="1">MT8872</strain>
    </source>
</reference>
<organism evidence="1 2">
    <name type="scientific">Panagrellus redivivus</name>
    <name type="common">Microworm</name>
    <dbReference type="NCBI Taxonomy" id="6233"/>
    <lineage>
        <taxon>Eukaryota</taxon>
        <taxon>Metazoa</taxon>
        <taxon>Ecdysozoa</taxon>
        <taxon>Nematoda</taxon>
        <taxon>Chromadorea</taxon>
        <taxon>Rhabditida</taxon>
        <taxon>Tylenchina</taxon>
        <taxon>Panagrolaimomorpha</taxon>
        <taxon>Panagrolaimoidea</taxon>
        <taxon>Panagrolaimidae</taxon>
        <taxon>Panagrellus</taxon>
    </lineage>
</organism>
<evidence type="ECO:0000313" key="2">
    <source>
        <dbReference type="WBParaSite" id="Pan_g313.t1"/>
    </source>
</evidence>
<sequence>MTTTMTNIMTVVIIEADITMADTTMAAIMVVITMDIMEAITSSIMISTMAAITTNTIMDIIKPMQCSCFKHNLQCILSSLL</sequence>
<proteinExistence type="predicted"/>
<dbReference type="AlphaFoldDB" id="A0A7E4VTZ0"/>
<evidence type="ECO:0000313" key="1">
    <source>
        <dbReference type="Proteomes" id="UP000492821"/>
    </source>
</evidence>
<protein>
    <submittedName>
        <fullName evidence="2">Uncharacterized protein</fullName>
    </submittedName>
</protein>